<feature type="transmembrane region" description="Helical" evidence="13">
    <location>
        <begin position="135"/>
        <end position="153"/>
    </location>
</feature>
<evidence type="ECO:0000256" key="2">
    <source>
        <dbReference type="ARBA" id="ARBA00022475"/>
    </source>
</evidence>
<keyword evidence="5" id="KW-0732">Signal</keyword>
<comment type="similarity">
    <text evidence="10">Belongs to the acyltransferase CrtO family.</text>
</comment>
<dbReference type="InterPro" id="IPR044021">
    <property type="entry name" value="CrtO"/>
</dbReference>
<dbReference type="Pfam" id="PF18927">
    <property type="entry name" value="CrtO"/>
    <property type="match status" value="1"/>
</dbReference>
<gene>
    <name evidence="14" type="ORF">Aau02nite_26950</name>
</gene>
<keyword evidence="6 13" id="KW-1133">Transmembrane helix</keyword>
<organism evidence="14 15">
    <name type="scientific">Actinoplanes auranticolor</name>
    <dbReference type="NCBI Taxonomy" id="47988"/>
    <lineage>
        <taxon>Bacteria</taxon>
        <taxon>Bacillati</taxon>
        <taxon>Actinomycetota</taxon>
        <taxon>Actinomycetes</taxon>
        <taxon>Micromonosporales</taxon>
        <taxon>Micromonosporaceae</taxon>
        <taxon>Actinoplanes</taxon>
    </lineage>
</organism>
<dbReference type="GO" id="GO:0005886">
    <property type="term" value="C:plasma membrane"/>
    <property type="evidence" value="ECO:0007669"/>
    <property type="project" value="UniProtKB-SubCell"/>
</dbReference>
<evidence type="ECO:0000256" key="7">
    <source>
        <dbReference type="ARBA" id="ARBA00023136"/>
    </source>
</evidence>
<evidence type="ECO:0000256" key="8">
    <source>
        <dbReference type="ARBA" id="ARBA00023315"/>
    </source>
</evidence>
<keyword evidence="4 13" id="KW-0812">Transmembrane</keyword>
<feature type="transmembrane region" description="Helical" evidence="13">
    <location>
        <begin position="111"/>
        <end position="129"/>
    </location>
</feature>
<evidence type="ECO:0000313" key="15">
    <source>
        <dbReference type="Proteomes" id="UP000681340"/>
    </source>
</evidence>
<evidence type="ECO:0000256" key="13">
    <source>
        <dbReference type="SAM" id="Phobius"/>
    </source>
</evidence>
<keyword evidence="7 13" id="KW-0472">Membrane</keyword>
<keyword evidence="8" id="KW-0012">Acyltransferase</keyword>
<name>A0A919VIQ4_9ACTN</name>
<evidence type="ECO:0000256" key="10">
    <source>
        <dbReference type="ARBA" id="ARBA00023603"/>
    </source>
</evidence>
<feature type="transmembrane region" description="Helical" evidence="13">
    <location>
        <begin position="27"/>
        <end position="46"/>
    </location>
</feature>
<comment type="caution">
    <text evidence="14">The sequence shown here is derived from an EMBL/GenBank/DDBJ whole genome shotgun (WGS) entry which is preliminary data.</text>
</comment>
<sequence length="180" mass="19353">MAVGGGAGVAGVAWATGAALGFRGPAFAWVLHFLLMAWISGVLDAARPRLDGSWFRVRDREPAVYRRLGAWWYLRLLRAIGWERLMRGGRTFTGTRASLAALDRQTRTSELGHLVVAVLVTAVSAVAAGAGAWDAVAWLSGLTVLLHGCPVLLQRALRARVQRLRAGDGPGAYPREARRG</sequence>
<evidence type="ECO:0000256" key="12">
    <source>
        <dbReference type="ARBA" id="ARBA00025324"/>
    </source>
</evidence>
<keyword evidence="3" id="KW-0808">Transferase</keyword>
<dbReference type="Proteomes" id="UP000681340">
    <property type="component" value="Unassembled WGS sequence"/>
</dbReference>
<evidence type="ECO:0000256" key="11">
    <source>
        <dbReference type="ARBA" id="ARBA00023667"/>
    </source>
</evidence>
<comment type="pathway">
    <text evidence="9">Carotenoid biosynthesis; staphyloxanthin biosynthesis; staphyloxanthin from farnesyl diphosphate: step 5/5.</text>
</comment>
<comment type="function">
    <text evidence="12">Catalyzes the acylation of glycosyl-4,4'-diaponeurosporenoate, i.e. the esterification of glucose at the C6'' position with the carboxyl group of the C(15) fatty acid 12-methyltetradecanoic acid, to yield staphyloxanthin. This is the last step in the biosynthesis of this orange pigment, present in most staphylococci strains.</text>
</comment>
<reference evidence="14" key="1">
    <citation type="submission" date="2021-03" db="EMBL/GenBank/DDBJ databases">
        <title>Whole genome shotgun sequence of Actinoplanes auranticolor NBRC 12245.</title>
        <authorList>
            <person name="Komaki H."/>
            <person name="Tamura T."/>
        </authorList>
    </citation>
    <scope>NUCLEOTIDE SEQUENCE</scope>
    <source>
        <strain evidence="14">NBRC 12245</strain>
    </source>
</reference>
<evidence type="ECO:0000313" key="14">
    <source>
        <dbReference type="EMBL" id="GIM67333.1"/>
    </source>
</evidence>
<proteinExistence type="inferred from homology"/>
<keyword evidence="15" id="KW-1185">Reference proteome</keyword>
<evidence type="ECO:0000256" key="4">
    <source>
        <dbReference type="ARBA" id="ARBA00022692"/>
    </source>
</evidence>
<dbReference type="EMBL" id="BOQL01000021">
    <property type="protein sequence ID" value="GIM67333.1"/>
    <property type="molecule type" value="Genomic_DNA"/>
</dbReference>
<dbReference type="AlphaFoldDB" id="A0A919VIQ4"/>
<comment type="subcellular location">
    <subcellularLocation>
        <location evidence="1">Cell membrane</location>
        <topology evidence="1">Single-pass membrane protein</topology>
    </subcellularLocation>
</comment>
<evidence type="ECO:0000256" key="5">
    <source>
        <dbReference type="ARBA" id="ARBA00022729"/>
    </source>
</evidence>
<protein>
    <recommendedName>
        <fullName evidence="11">Glycosyl-4,4'-diaponeurosporenoate acyltransferase</fullName>
    </recommendedName>
</protein>
<evidence type="ECO:0000256" key="3">
    <source>
        <dbReference type="ARBA" id="ARBA00022679"/>
    </source>
</evidence>
<evidence type="ECO:0000256" key="6">
    <source>
        <dbReference type="ARBA" id="ARBA00022989"/>
    </source>
</evidence>
<evidence type="ECO:0000256" key="9">
    <source>
        <dbReference type="ARBA" id="ARBA00023588"/>
    </source>
</evidence>
<keyword evidence="2" id="KW-1003">Cell membrane</keyword>
<dbReference type="RefSeq" id="WP_212988687.1">
    <property type="nucleotide sequence ID" value="NZ_BAABEA010000019.1"/>
</dbReference>
<accession>A0A919VIQ4</accession>
<dbReference type="GO" id="GO:0016746">
    <property type="term" value="F:acyltransferase activity"/>
    <property type="evidence" value="ECO:0007669"/>
    <property type="project" value="UniProtKB-KW"/>
</dbReference>
<evidence type="ECO:0000256" key="1">
    <source>
        <dbReference type="ARBA" id="ARBA00004162"/>
    </source>
</evidence>